<dbReference type="Proteomes" id="UP000198771">
    <property type="component" value="Unassembled WGS sequence"/>
</dbReference>
<dbReference type="PANTHER" id="PTHR32089">
    <property type="entry name" value="METHYL-ACCEPTING CHEMOTAXIS PROTEIN MCPB"/>
    <property type="match status" value="1"/>
</dbReference>
<evidence type="ECO:0000256" key="4">
    <source>
        <dbReference type="ARBA" id="ARBA00022989"/>
    </source>
</evidence>
<dbReference type="InterPro" id="IPR003660">
    <property type="entry name" value="HAMP_dom"/>
</dbReference>
<feature type="coiled-coil region" evidence="9">
    <location>
        <begin position="353"/>
        <end position="390"/>
    </location>
</feature>
<evidence type="ECO:0000313" key="13">
    <source>
        <dbReference type="EMBL" id="SDB17642.1"/>
    </source>
</evidence>
<dbReference type="Gene3D" id="1.10.287.950">
    <property type="entry name" value="Methyl-accepting chemotaxis protein"/>
    <property type="match status" value="1"/>
</dbReference>
<evidence type="ECO:0000256" key="7">
    <source>
        <dbReference type="ARBA" id="ARBA00029447"/>
    </source>
</evidence>
<name>A0A1G6BAF8_9BACT</name>
<dbReference type="GO" id="GO:0006935">
    <property type="term" value="P:chemotaxis"/>
    <property type="evidence" value="ECO:0007669"/>
    <property type="project" value="UniProtKB-ARBA"/>
</dbReference>
<evidence type="ECO:0000256" key="3">
    <source>
        <dbReference type="ARBA" id="ARBA00022692"/>
    </source>
</evidence>
<accession>A0A1G6BAF8</accession>
<evidence type="ECO:0000256" key="8">
    <source>
        <dbReference type="PROSITE-ProRule" id="PRU00284"/>
    </source>
</evidence>
<dbReference type="Pfam" id="PF00015">
    <property type="entry name" value="MCPsignal"/>
    <property type="match status" value="1"/>
</dbReference>
<keyword evidence="4 10" id="KW-1133">Transmembrane helix</keyword>
<dbReference type="Pfam" id="PF00672">
    <property type="entry name" value="HAMP"/>
    <property type="match status" value="1"/>
</dbReference>
<keyword evidence="14" id="KW-1185">Reference proteome</keyword>
<evidence type="ECO:0000256" key="6">
    <source>
        <dbReference type="ARBA" id="ARBA00023224"/>
    </source>
</evidence>
<keyword evidence="6 8" id="KW-0807">Transducer</keyword>
<gene>
    <name evidence="13" type="ORF">SAMN05660653_00844</name>
</gene>
<dbReference type="Gene3D" id="3.30.450.20">
    <property type="entry name" value="PAS domain"/>
    <property type="match status" value="1"/>
</dbReference>
<dbReference type="Pfam" id="PF17203">
    <property type="entry name" value="sCache_3_2"/>
    <property type="match status" value="1"/>
</dbReference>
<dbReference type="SUPFAM" id="SSF58104">
    <property type="entry name" value="Methyl-accepting chemotaxis protein (MCP) signaling domain"/>
    <property type="match status" value="1"/>
</dbReference>
<evidence type="ECO:0000256" key="9">
    <source>
        <dbReference type="SAM" id="Coils"/>
    </source>
</evidence>
<keyword evidence="3 10" id="KW-0812">Transmembrane</keyword>
<dbReference type="STRING" id="617002.SAMN05660653_00844"/>
<dbReference type="SUPFAM" id="SSF103190">
    <property type="entry name" value="Sensory domain-like"/>
    <property type="match status" value="2"/>
</dbReference>
<dbReference type="FunFam" id="1.10.287.950:FF:000001">
    <property type="entry name" value="Methyl-accepting chemotaxis sensory transducer"/>
    <property type="match status" value="1"/>
</dbReference>
<dbReference type="Gene3D" id="6.10.340.10">
    <property type="match status" value="1"/>
</dbReference>
<evidence type="ECO:0000256" key="10">
    <source>
        <dbReference type="SAM" id="Phobius"/>
    </source>
</evidence>
<evidence type="ECO:0000259" key="11">
    <source>
        <dbReference type="PROSITE" id="PS50111"/>
    </source>
</evidence>
<evidence type="ECO:0000256" key="1">
    <source>
        <dbReference type="ARBA" id="ARBA00004651"/>
    </source>
</evidence>
<comment type="similarity">
    <text evidence="7">Belongs to the methyl-accepting chemotaxis (MCP) protein family.</text>
</comment>
<dbReference type="InterPro" id="IPR033463">
    <property type="entry name" value="sCache_3"/>
</dbReference>
<feature type="domain" description="Methyl-accepting transducer" evidence="11">
    <location>
        <begin position="402"/>
        <end position="638"/>
    </location>
</feature>
<dbReference type="OrthoDB" id="9814363at2"/>
<dbReference type="InterPro" id="IPR004089">
    <property type="entry name" value="MCPsignal_dom"/>
</dbReference>
<dbReference type="PROSITE" id="PS50885">
    <property type="entry name" value="HAMP"/>
    <property type="match status" value="1"/>
</dbReference>
<feature type="domain" description="HAMP" evidence="12">
    <location>
        <begin position="302"/>
        <end position="354"/>
    </location>
</feature>
<evidence type="ECO:0000259" key="12">
    <source>
        <dbReference type="PROSITE" id="PS50885"/>
    </source>
</evidence>
<dbReference type="RefSeq" id="WP_092117562.1">
    <property type="nucleotide sequence ID" value="NZ_FMXO01000004.1"/>
</dbReference>
<dbReference type="PANTHER" id="PTHR32089:SF119">
    <property type="entry name" value="METHYL-ACCEPTING CHEMOTAXIS PROTEIN CTPL"/>
    <property type="match status" value="1"/>
</dbReference>
<evidence type="ECO:0000256" key="2">
    <source>
        <dbReference type="ARBA" id="ARBA00022475"/>
    </source>
</evidence>
<dbReference type="GO" id="GO:0007165">
    <property type="term" value="P:signal transduction"/>
    <property type="evidence" value="ECO:0007669"/>
    <property type="project" value="UniProtKB-KW"/>
</dbReference>
<dbReference type="SMART" id="SM00304">
    <property type="entry name" value="HAMP"/>
    <property type="match status" value="2"/>
</dbReference>
<sequence length="675" mass="72936">MKVSIFGKLIGVVVLAVLLTSSVLFFTTNHYVAKGFDEKALEELNGFQGAVRAQIEDWEELLEAVGFLMSSNFEVQHALQQNDTQMLKEFARDVMQQTGVDFLTISDRNGVVVARGHSQRTGDSVANQVNVQRALKGESSVGIEHGTEVKFSVRAGFPVKMGDRILGVVTPGFNLGSFAFVDDVKRRFGVEATIFEGDTRLATTIMRDGQRVVGTRMDNQQVLSTVLQQRQTYFDRNMILGQNYDTAYWPIINSRGEVSGMFFIGVPRNVVEEAQNNILMSILLVSLVVGGVMIAVGILFARSLALPIRNATAFATQVAQGNLDEQLEVKNKDEIGILAGALKTMVGNLKIKIQEADEKAREAALAAQQAREATEEAMQAKEQAENAKREGMLQAAGQLEGVIEQMTSASEQLAAQVEQASRGSEEQRARTGETATAMEEMNATVLEVAKNASQAAEASDQSRTKAEDGAKVVTASVAAINKVQQQAAEMKNNLNQLGQQAEQIGRIMNVIEDIADQTNLLALNAAIEAARAGDAGRGFAVVADEVRKLAEKTMNATKEVGQAISAIQQGTKANIQGMDQSVHAIEQATDLANQSGQALKEILALAEQAADQVRSIATAAEEQSATSEEINRGVEDINRIASETNEVMSQSAQAVSDLARQSQDLQNLVRQMKDS</sequence>
<evidence type="ECO:0000313" key="14">
    <source>
        <dbReference type="Proteomes" id="UP000198771"/>
    </source>
</evidence>
<dbReference type="GO" id="GO:0005886">
    <property type="term" value="C:plasma membrane"/>
    <property type="evidence" value="ECO:0007669"/>
    <property type="project" value="UniProtKB-SubCell"/>
</dbReference>
<keyword evidence="2" id="KW-1003">Cell membrane</keyword>
<comment type="subcellular location">
    <subcellularLocation>
        <location evidence="1">Cell membrane</location>
        <topology evidence="1">Multi-pass membrane protein</topology>
    </subcellularLocation>
</comment>
<dbReference type="PROSITE" id="PS50111">
    <property type="entry name" value="CHEMOTAXIS_TRANSDUC_2"/>
    <property type="match status" value="1"/>
</dbReference>
<proteinExistence type="inferred from homology"/>
<dbReference type="InterPro" id="IPR029151">
    <property type="entry name" value="Sensor-like_sf"/>
</dbReference>
<dbReference type="CDD" id="cd06225">
    <property type="entry name" value="HAMP"/>
    <property type="match status" value="1"/>
</dbReference>
<dbReference type="Pfam" id="PF17202">
    <property type="entry name" value="sCache_3_3"/>
    <property type="match status" value="1"/>
</dbReference>
<dbReference type="SMART" id="SM00283">
    <property type="entry name" value="MA"/>
    <property type="match status" value="1"/>
</dbReference>
<evidence type="ECO:0000256" key="5">
    <source>
        <dbReference type="ARBA" id="ARBA00023136"/>
    </source>
</evidence>
<keyword evidence="9" id="KW-0175">Coiled coil</keyword>
<organism evidence="13 14">
    <name type="scientific">Desulfonatronum thiosulfatophilum</name>
    <dbReference type="NCBI Taxonomy" id="617002"/>
    <lineage>
        <taxon>Bacteria</taxon>
        <taxon>Pseudomonadati</taxon>
        <taxon>Thermodesulfobacteriota</taxon>
        <taxon>Desulfovibrionia</taxon>
        <taxon>Desulfovibrionales</taxon>
        <taxon>Desulfonatronaceae</taxon>
        <taxon>Desulfonatronum</taxon>
    </lineage>
</organism>
<dbReference type="AlphaFoldDB" id="A0A1G6BAF8"/>
<feature type="transmembrane region" description="Helical" evidence="10">
    <location>
        <begin position="278"/>
        <end position="301"/>
    </location>
</feature>
<protein>
    <submittedName>
        <fullName evidence="13">Methyl-accepting chemotaxis protein</fullName>
    </submittedName>
</protein>
<keyword evidence="5 10" id="KW-0472">Membrane</keyword>
<dbReference type="CDD" id="cd11386">
    <property type="entry name" value="MCP_signal"/>
    <property type="match status" value="1"/>
</dbReference>
<dbReference type="EMBL" id="FMXO01000004">
    <property type="protein sequence ID" value="SDB17642.1"/>
    <property type="molecule type" value="Genomic_DNA"/>
</dbReference>
<reference evidence="13 14" key="1">
    <citation type="submission" date="2016-10" db="EMBL/GenBank/DDBJ databases">
        <authorList>
            <person name="de Groot N.N."/>
        </authorList>
    </citation>
    <scope>NUCLEOTIDE SEQUENCE [LARGE SCALE GENOMIC DNA]</scope>
    <source>
        <strain evidence="13 14">ASO4-2</strain>
    </source>
</reference>